<keyword evidence="1" id="KW-0472">Membrane</keyword>
<feature type="transmembrane region" description="Helical" evidence="1">
    <location>
        <begin position="107"/>
        <end position="127"/>
    </location>
</feature>
<dbReference type="RefSeq" id="WP_048099814.1">
    <property type="nucleotide sequence ID" value="NZ_JFZT01000044.1"/>
</dbReference>
<feature type="transmembrane region" description="Helical" evidence="1">
    <location>
        <begin position="41"/>
        <end position="59"/>
    </location>
</feature>
<dbReference type="Pfam" id="PF06157">
    <property type="entry name" value="DUF973"/>
    <property type="match status" value="1"/>
</dbReference>
<proteinExistence type="predicted"/>
<name>A0A031LNF2_9CREN</name>
<evidence type="ECO:0000313" key="3">
    <source>
        <dbReference type="Proteomes" id="UP000024332"/>
    </source>
</evidence>
<evidence type="ECO:0000256" key="1">
    <source>
        <dbReference type="SAM" id="Phobius"/>
    </source>
</evidence>
<comment type="caution">
    <text evidence="2">The sequence shown here is derived from an EMBL/GenBank/DDBJ whole genome shotgun (WGS) entry which is preliminary data.</text>
</comment>
<dbReference type="InterPro" id="IPR009321">
    <property type="entry name" value="DUF973"/>
</dbReference>
<keyword evidence="3" id="KW-1185">Reference proteome</keyword>
<protein>
    <recommendedName>
        <fullName evidence="4">DUF973 family protein</fullName>
    </recommendedName>
</protein>
<reference evidence="2 3" key="1">
    <citation type="submission" date="2014-03" db="EMBL/GenBank/DDBJ databases">
        <title>Draft genome sequence of the novel thermoacidophilic archaea Acidianus copahuensis ALE1 strain, isolated from Copahue volcanic area in Neuquen Argentina.</title>
        <authorList>
            <person name="Urbieta M.S."/>
            <person name="Rascovan N."/>
            <person name="Castro C."/>
            <person name="Revale S."/>
            <person name="Giaveno M.A."/>
            <person name="Vazquez M.P."/>
            <person name="Donati E.R."/>
        </authorList>
    </citation>
    <scope>NUCLEOTIDE SEQUENCE [LARGE SCALE GENOMIC DNA]</scope>
    <source>
        <strain evidence="2 3">ALE1</strain>
    </source>
</reference>
<evidence type="ECO:0000313" key="2">
    <source>
        <dbReference type="EMBL" id="EZQ04945.1"/>
    </source>
</evidence>
<dbReference type="Proteomes" id="UP000024332">
    <property type="component" value="Unassembled WGS sequence"/>
</dbReference>
<feature type="transmembrane region" description="Helical" evidence="1">
    <location>
        <begin position="71"/>
        <end position="95"/>
    </location>
</feature>
<evidence type="ECO:0008006" key="4">
    <source>
        <dbReference type="Google" id="ProtNLM"/>
    </source>
</evidence>
<feature type="transmembrane region" description="Helical" evidence="1">
    <location>
        <begin position="12"/>
        <end position="35"/>
    </location>
</feature>
<accession>A0A031LNF2</accession>
<keyword evidence="1" id="KW-1133">Transmembrane helix</keyword>
<dbReference type="AlphaFoldDB" id="A0A031LNF2"/>
<gene>
    <name evidence="2" type="ORF">CM19_07905</name>
</gene>
<organism evidence="2 3">
    <name type="scientific">Candidatus Acidianus copahuensis</name>
    <dbReference type="NCBI Taxonomy" id="1160895"/>
    <lineage>
        <taxon>Archaea</taxon>
        <taxon>Thermoproteota</taxon>
        <taxon>Thermoprotei</taxon>
        <taxon>Sulfolobales</taxon>
        <taxon>Sulfolobaceae</taxon>
        <taxon>Acidianus</taxon>
    </lineage>
</organism>
<dbReference type="STRING" id="1160895.CM19_07905"/>
<dbReference type="EMBL" id="JFZT01000044">
    <property type="protein sequence ID" value="EZQ04945.1"/>
    <property type="molecule type" value="Genomic_DNA"/>
</dbReference>
<keyword evidence="1" id="KW-0812">Transmembrane</keyword>
<sequence length="231" mass="25370">MINDEHLRSIREGTLIGIVSSLLLGIPLIIFSILGLPLFEAIFLLIYLIINIFVGVKFYQGFNGIDRLGKIGGIIFMIPFVELIGTILLAIAFFRLGSKYDSVNLKLGSIVLIFLPFLGFILIFFGLNKVNLLTFSQPPLQSTPQYIPVYQVGVGKINGNVVTFQLYVGTPVGISSIVVEGTNIYSTSIQPSFLQQGVNTIVVTLSDIPQAIQNRRLLVYLSNGTTIFVVI</sequence>